<feature type="site" description="Contributes to redox potential value" evidence="9">
    <location>
        <position position="35"/>
    </location>
</feature>
<dbReference type="PIRSF" id="PIRSF000077">
    <property type="entry name" value="Thioredoxin"/>
    <property type="match status" value="1"/>
</dbReference>
<evidence type="ECO:0000256" key="6">
    <source>
        <dbReference type="ARBA" id="ARBA00023284"/>
    </source>
</evidence>
<dbReference type="GO" id="GO:0015035">
    <property type="term" value="F:protein-disulfide reductase activity"/>
    <property type="evidence" value="ECO:0007669"/>
    <property type="project" value="UniProtKB-UniRule"/>
</dbReference>
<evidence type="ECO:0000256" key="7">
    <source>
        <dbReference type="NCBIfam" id="TIGR01068"/>
    </source>
</evidence>
<dbReference type="GO" id="GO:0005829">
    <property type="term" value="C:cytosol"/>
    <property type="evidence" value="ECO:0007669"/>
    <property type="project" value="TreeGrafter"/>
</dbReference>
<evidence type="ECO:0000256" key="1">
    <source>
        <dbReference type="ARBA" id="ARBA00008987"/>
    </source>
</evidence>
<evidence type="ECO:0000259" key="11">
    <source>
        <dbReference type="PROSITE" id="PS51352"/>
    </source>
</evidence>
<evidence type="ECO:0000313" key="12">
    <source>
        <dbReference type="EMBL" id="OIQ61279.1"/>
    </source>
</evidence>
<keyword evidence="5 10" id="KW-1015">Disulfide bond</keyword>
<dbReference type="FunFam" id="3.40.30.10:FF:000001">
    <property type="entry name" value="Thioredoxin"/>
    <property type="match status" value="1"/>
</dbReference>
<dbReference type="InterPro" id="IPR013766">
    <property type="entry name" value="Thioredoxin_domain"/>
</dbReference>
<feature type="site" description="Deprotonates C-terminal active site Cys" evidence="9">
    <location>
        <position position="28"/>
    </location>
</feature>
<dbReference type="Pfam" id="PF00085">
    <property type="entry name" value="Thioredoxin"/>
    <property type="match status" value="1"/>
</dbReference>
<feature type="active site" description="Nucleophile" evidence="9">
    <location>
        <position position="34"/>
    </location>
</feature>
<feature type="site" description="Contributes to redox potential value" evidence="9">
    <location>
        <position position="36"/>
    </location>
</feature>
<proteinExistence type="inferred from homology"/>
<evidence type="ECO:0000256" key="5">
    <source>
        <dbReference type="ARBA" id="ARBA00023157"/>
    </source>
</evidence>
<evidence type="ECO:0000256" key="2">
    <source>
        <dbReference type="ARBA" id="ARBA00020570"/>
    </source>
</evidence>
<reference evidence="12 13" key="1">
    <citation type="submission" date="2016-08" db="EMBL/GenBank/DDBJ databases">
        <title>Genome-based comparison of Moorella thermoacetic strains.</title>
        <authorList>
            <person name="Poehlein A."/>
            <person name="Bengelsdorf F.R."/>
            <person name="Esser C."/>
            <person name="Duerre P."/>
            <person name="Daniel R."/>
        </authorList>
    </citation>
    <scope>NUCLEOTIDE SEQUENCE [LARGE SCALE GENOMIC DNA]</scope>
    <source>
        <strain evidence="12 13">DSM 21394</strain>
    </source>
</reference>
<comment type="similarity">
    <text evidence="1 8">Belongs to the thioredoxin family.</text>
</comment>
<feature type="active site" description="Nucleophile" evidence="9">
    <location>
        <position position="37"/>
    </location>
</feature>
<evidence type="ECO:0000256" key="10">
    <source>
        <dbReference type="PIRSR" id="PIRSR000077-4"/>
    </source>
</evidence>
<evidence type="ECO:0000313" key="13">
    <source>
        <dbReference type="Proteomes" id="UP000182811"/>
    </source>
</evidence>
<comment type="caution">
    <text evidence="12">The sequence shown here is derived from an EMBL/GenBank/DDBJ whole genome shotgun (WGS) entry which is preliminary data.</text>
</comment>
<feature type="domain" description="Thioredoxin" evidence="11">
    <location>
        <begin position="1"/>
        <end position="109"/>
    </location>
</feature>
<accession>A0A1J5P020</accession>
<dbReference type="InterPro" id="IPR017937">
    <property type="entry name" value="Thioredoxin_CS"/>
</dbReference>
<feature type="disulfide bond" description="Redox-active" evidence="10">
    <location>
        <begin position="34"/>
        <end position="37"/>
    </location>
</feature>
<dbReference type="InterPro" id="IPR005746">
    <property type="entry name" value="Thioredoxin"/>
</dbReference>
<dbReference type="OrthoDB" id="9790390at2"/>
<evidence type="ECO:0000256" key="3">
    <source>
        <dbReference type="ARBA" id="ARBA00022448"/>
    </source>
</evidence>
<gene>
    <name evidence="12" type="primary">trxA_1</name>
    <name evidence="12" type="ORF">MOTE_03550</name>
</gene>
<dbReference type="CDD" id="cd02947">
    <property type="entry name" value="TRX_family"/>
    <property type="match status" value="1"/>
</dbReference>
<protein>
    <recommendedName>
        <fullName evidence="2 7">Thioredoxin</fullName>
    </recommendedName>
</protein>
<dbReference type="PANTHER" id="PTHR45663">
    <property type="entry name" value="GEO12009P1"/>
    <property type="match status" value="1"/>
</dbReference>
<evidence type="ECO:0000256" key="8">
    <source>
        <dbReference type="PIRNR" id="PIRNR000077"/>
    </source>
</evidence>
<dbReference type="GO" id="GO:0045454">
    <property type="term" value="P:cell redox homeostasis"/>
    <property type="evidence" value="ECO:0007669"/>
    <property type="project" value="TreeGrafter"/>
</dbReference>
<keyword evidence="3" id="KW-0813">Transport</keyword>
<dbReference type="Proteomes" id="UP000182811">
    <property type="component" value="Unassembled WGS sequence"/>
</dbReference>
<dbReference type="AlphaFoldDB" id="A0A1J5P020"/>
<dbReference type="PANTHER" id="PTHR45663:SF11">
    <property type="entry name" value="GEO12009P1"/>
    <property type="match status" value="1"/>
</dbReference>
<dbReference type="SUPFAM" id="SSF52833">
    <property type="entry name" value="Thioredoxin-like"/>
    <property type="match status" value="1"/>
</dbReference>
<sequence length="109" mass="12003">MAASNIVTLTDANFEEEVLSATAPVLVDFWAAWCGPCRMIAPIVDELAQEYAGKVKVAKLNVDEYPKIPADYGIMSIPTLILFKNGEVITRTVGYQSKEKLARVLENNL</sequence>
<keyword evidence="6 10" id="KW-0676">Redox-active center</keyword>
<dbReference type="PROSITE" id="PS51352">
    <property type="entry name" value="THIOREDOXIN_2"/>
    <property type="match status" value="1"/>
</dbReference>
<dbReference type="InterPro" id="IPR036249">
    <property type="entry name" value="Thioredoxin-like_sf"/>
</dbReference>
<dbReference type="EMBL" id="MDDC01000002">
    <property type="protein sequence ID" value="OIQ61279.1"/>
    <property type="molecule type" value="Genomic_DNA"/>
</dbReference>
<dbReference type="PRINTS" id="PR00421">
    <property type="entry name" value="THIOREDOXIN"/>
</dbReference>
<organism evidence="12 13">
    <name type="scientific">Neomoorella thermoacetica</name>
    <name type="common">Clostridium thermoaceticum</name>
    <dbReference type="NCBI Taxonomy" id="1525"/>
    <lineage>
        <taxon>Bacteria</taxon>
        <taxon>Bacillati</taxon>
        <taxon>Bacillota</taxon>
        <taxon>Clostridia</taxon>
        <taxon>Neomoorellales</taxon>
        <taxon>Neomoorellaceae</taxon>
        <taxon>Neomoorella</taxon>
    </lineage>
</organism>
<evidence type="ECO:0000256" key="4">
    <source>
        <dbReference type="ARBA" id="ARBA00022982"/>
    </source>
</evidence>
<dbReference type="PROSITE" id="PS00194">
    <property type="entry name" value="THIOREDOXIN_1"/>
    <property type="match status" value="1"/>
</dbReference>
<dbReference type="Gene3D" id="3.40.30.10">
    <property type="entry name" value="Glutaredoxin"/>
    <property type="match status" value="1"/>
</dbReference>
<name>A0A1J5P020_NEOTH</name>
<evidence type="ECO:0000256" key="9">
    <source>
        <dbReference type="PIRSR" id="PIRSR000077-1"/>
    </source>
</evidence>
<keyword evidence="4" id="KW-0249">Electron transport</keyword>
<dbReference type="NCBIfam" id="TIGR01068">
    <property type="entry name" value="thioredoxin"/>
    <property type="match status" value="1"/>
</dbReference>